<reference evidence="7 8" key="1">
    <citation type="submission" date="2020-08" db="EMBL/GenBank/DDBJ databases">
        <title>Genomic Encyclopedia of Type Strains, Phase IV (KMG-IV): sequencing the most valuable type-strain genomes for metagenomic binning, comparative biology and taxonomic classification.</title>
        <authorList>
            <person name="Goeker M."/>
        </authorList>
    </citation>
    <scope>NUCLEOTIDE SEQUENCE [LARGE SCALE GENOMIC DNA]</scope>
    <source>
        <strain evidence="7 8">DSM 14925</strain>
    </source>
</reference>
<dbReference type="PANTHER" id="PTHR12001">
    <property type="entry name" value="GERANYLGERANYL PYROPHOSPHATE SYNTHASE"/>
    <property type="match status" value="1"/>
</dbReference>
<dbReference type="InterPro" id="IPR008949">
    <property type="entry name" value="Isoprenoid_synthase_dom_sf"/>
</dbReference>
<proteinExistence type="inferred from homology"/>
<gene>
    <name evidence="7" type="ORF">HNQ37_000728</name>
</gene>
<dbReference type="PROSITE" id="PS00444">
    <property type="entry name" value="POLYPRENYL_SYNTHASE_2"/>
    <property type="match status" value="1"/>
</dbReference>
<dbReference type="SUPFAM" id="SSF48576">
    <property type="entry name" value="Terpenoid synthases"/>
    <property type="match status" value="1"/>
</dbReference>
<dbReference type="GO" id="GO:0000010">
    <property type="term" value="F:heptaprenyl diphosphate synthase activity"/>
    <property type="evidence" value="ECO:0007669"/>
    <property type="project" value="UniProtKB-EC"/>
</dbReference>
<dbReference type="Proteomes" id="UP000562464">
    <property type="component" value="Unassembled WGS sequence"/>
</dbReference>
<dbReference type="RefSeq" id="WP_183539383.1">
    <property type="nucleotide sequence ID" value="NZ_JACHHV010000009.1"/>
</dbReference>
<evidence type="ECO:0000313" key="7">
    <source>
        <dbReference type="EMBL" id="MBB5887849.1"/>
    </source>
</evidence>
<evidence type="ECO:0000256" key="2">
    <source>
        <dbReference type="ARBA" id="ARBA00006706"/>
    </source>
</evidence>
<dbReference type="GO" id="GO:0008299">
    <property type="term" value="P:isoprenoid biosynthetic process"/>
    <property type="evidence" value="ECO:0007669"/>
    <property type="project" value="InterPro"/>
</dbReference>
<keyword evidence="5" id="KW-0460">Magnesium</keyword>
<accession>A0A841C8Y4</accession>
<keyword evidence="3 6" id="KW-0808">Transferase</keyword>
<protein>
    <submittedName>
        <fullName evidence="7">Heptaprenyl diphosphate synthase</fullName>
        <ecNumber evidence="7">2.5.1.30</ecNumber>
    </submittedName>
</protein>
<comment type="caution">
    <text evidence="7">The sequence shown here is derived from an EMBL/GenBank/DDBJ whole genome shotgun (WGS) entry which is preliminary data.</text>
</comment>
<dbReference type="EMBL" id="JACHHV010000009">
    <property type="protein sequence ID" value="MBB5887849.1"/>
    <property type="molecule type" value="Genomic_DNA"/>
</dbReference>
<dbReference type="EC" id="2.5.1.30" evidence="7"/>
<keyword evidence="8" id="KW-1185">Reference proteome</keyword>
<evidence type="ECO:0000256" key="4">
    <source>
        <dbReference type="ARBA" id="ARBA00022723"/>
    </source>
</evidence>
<keyword evidence="4" id="KW-0479">Metal-binding</keyword>
<comment type="cofactor">
    <cofactor evidence="1">
        <name>Mg(2+)</name>
        <dbReference type="ChEBI" id="CHEBI:18420"/>
    </cofactor>
</comment>
<dbReference type="Pfam" id="PF00348">
    <property type="entry name" value="polyprenyl_synt"/>
    <property type="match status" value="1"/>
</dbReference>
<evidence type="ECO:0000256" key="5">
    <source>
        <dbReference type="ARBA" id="ARBA00022842"/>
    </source>
</evidence>
<dbReference type="GO" id="GO:0046872">
    <property type="term" value="F:metal ion binding"/>
    <property type="evidence" value="ECO:0007669"/>
    <property type="project" value="UniProtKB-KW"/>
</dbReference>
<sequence>MVVNYFSKEYPKLASDLNKVKRLMKKSVIIKNQDVKDAILNIFNAGGKLLRPAYLLLFSEFSLLEDKQKVALAAAIEMLHNATLIHDDIVDDADTRRGATTISKLYGADVAVYAGDYLFVSAFKTLSQQDFELSNLTDQTNSVERLLGGELGQMSKRFDLTQSIDDYVKNISGKTAELFALACSIPLMIDGHKKLAQRAFKIGREIGLAFQIMDDYLDYSSDSVTLGKPVLEDVKQGVYSAPVLFAFQADPEKVTADLKDKNFETFYDFILSSGSLEKTKKLAKLHTDAALTMIAKLPRGETREKIADITSELLERKI</sequence>
<comment type="similarity">
    <text evidence="2 6">Belongs to the FPP/GGPP synthase family.</text>
</comment>
<organism evidence="7 8">
    <name type="scientific">Lactovum miscens</name>
    <dbReference type="NCBI Taxonomy" id="190387"/>
    <lineage>
        <taxon>Bacteria</taxon>
        <taxon>Bacillati</taxon>
        <taxon>Bacillota</taxon>
        <taxon>Bacilli</taxon>
        <taxon>Lactobacillales</taxon>
        <taxon>Streptococcaceae</taxon>
        <taxon>Lactovum</taxon>
    </lineage>
</organism>
<evidence type="ECO:0000256" key="1">
    <source>
        <dbReference type="ARBA" id="ARBA00001946"/>
    </source>
</evidence>
<dbReference type="CDD" id="cd00685">
    <property type="entry name" value="Trans_IPPS_HT"/>
    <property type="match status" value="1"/>
</dbReference>
<dbReference type="InterPro" id="IPR033749">
    <property type="entry name" value="Polyprenyl_synt_CS"/>
</dbReference>
<dbReference type="Gene3D" id="1.10.600.10">
    <property type="entry name" value="Farnesyl Diphosphate Synthase"/>
    <property type="match status" value="1"/>
</dbReference>
<dbReference type="SFLD" id="SFLDS00005">
    <property type="entry name" value="Isoprenoid_Synthase_Type_I"/>
    <property type="match status" value="1"/>
</dbReference>
<dbReference type="AlphaFoldDB" id="A0A841C8Y4"/>
<evidence type="ECO:0000256" key="3">
    <source>
        <dbReference type="ARBA" id="ARBA00022679"/>
    </source>
</evidence>
<evidence type="ECO:0000256" key="6">
    <source>
        <dbReference type="RuleBase" id="RU004466"/>
    </source>
</evidence>
<dbReference type="InterPro" id="IPR000092">
    <property type="entry name" value="Polyprenyl_synt"/>
</dbReference>
<dbReference type="PROSITE" id="PS00723">
    <property type="entry name" value="POLYPRENYL_SYNTHASE_1"/>
    <property type="match status" value="1"/>
</dbReference>
<evidence type="ECO:0000313" key="8">
    <source>
        <dbReference type="Proteomes" id="UP000562464"/>
    </source>
</evidence>
<name>A0A841C8Y4_9LACT</name>
<dbReference type="PANTHER" id="PTHR12001:SF69">
    <property type="entry name" value="ALL TRANS-POLYPRENYL-DIPHOSPHATE SYNTHASE PDSS1"/>
    <property type="match status" value="1"/>
</dbReference>